<accession>A0AAP2GFV2</accession>
<dbReference type="Proteomes" id="UP001319180">
    <property type="component" value="Unassembled WGS sequence"/>
</dbReference>
<name>A0AAP2GFV2_9BACT</name>
<gene>
    <name evidence="2" type="ORF">KK078_25365</name>
</gene>
<dbReference type="AlphaFoldDB" id="A0AAP2GFV2"/>
<feature type="coiled-coil region" evidence="1">
    <location>
        <begin position="15"/>
        <end position="42"/>
    </location>
</feature>
<protein>
    <submittedName>
        <fullName evidence="2">Uncharacterized protein</fullName>
    </submittedName>
</protein>
<sequence length="282" mass="34267">MDIVIDDIEEDYHGRIRLRSERRRKRAAREAYEKQLLQLGREWQAISRKLYNLGWDELNPPIQRGYVRFFVLRDDIKRTKQAGFFEKLLAKINVRQYSHRKDFLVKRRRYGKKIYVPREHTLPTLEGWQLWRLKLTPEERTYFSEETVYSTRLRSSRVVYRFTEPWRFVLRIQPNMITKVRKKDVDLERRNAALNHYFAVDNHRVQWIKLEDGSTHTSYTWLPKHPTPEKYISPLYNRSFHDILSEYHPEPTLRITHKNPQSPGDFSLVEAARRSTWRKVPS</sequence>
<dbReference type="RefSeq" id="WP_254093139.1">
    <property type="nucleotide sequence ID" value="NZ_JAHESC010000051.1"/>
</dbReference>
<evidence type="ECO:0000313" key="3">
    <source>
        <dbReference type="Proteomes" id="UP001319180"/>
    </source>
</evidence>
<proteinExistence type="predicted"/>
<comment type="caution">
    <text evidence="2">The sequence shown here is derived from an EMBL/GenBank/DDBJ whole genome shotgun (WGS) entry which is preliminary data.</text>
</comment>
<keyword evidence="1" id="KW-0175">Coiled coil</keyword>
<evidence type="ECO:0000313" key="2">
    <source>
        <dbReference type="EMBL" id="MBT1689917.1"/>
    </source>
</evidence>
<evidence type="ECO:0000256" key="1">
    <source>
        <dbReference type="SAM" id="Coils"/>
    </source>
</evidence>
<dbReference type="EMBL" id="JAHESC010000051">
    <property type="protein sequence ID" value="MBT1689917.1"/>
    <property type="molecule type" value="Genomic_DNA"/>
</dbReference>
<reference evidence="2 3" key="1">
    <citation type="submission" date="2021-05" db="EMBL/GenBank/DDBJ databases">
        <title>A Polyphasic approach of four new species of the genus Ohtaekwangia: Ohtaekwangia histidinii sp. nov., Ohtaekwangia cretensis sp. nov., Ohtaekwangia indiensis sp. nov., Ohtaekwangia reichenbachii sp. nov. from diverse environment.</title>
        <authorList>
            <person name="Octaviana S."/>
        </authorList>
    </citation>
    <scope>NUCLEOTIDE SEQUENCE [LARGE SCALE GENOMIC DNA]</scope>
    <source>
        <strain evidence="2 3">PWU37</strain>
    </source>
</reference>
<keyword evidence="3" id="KW-1185">Reference proteome</keyword>
<organism evidence="2 3">
    <name type="scientific">Dawidia soli</name>
    <dbReference type="NCBI Taxonomy" id="2782352"/>
    <lineage>
        <taxon>Bacteria</taxon>
        <taxon>Pseudomonadati</taxon>
        <taxon>Bacteroidota</taxon>
        <taxon>Cytophagia</taxon>
        <taxon>Cytophagales</taxon>
        <taxon>Chryseotaleaceae</taxon>
        <taxon>Dawidia</taxon>
    </lineage>
</organism>